<organism evidence="11 12">
    <name type="scientific">Skermanella stibiiresistens SB22</name>
    <dbReference type="NCBI Taxonomy" id="1385369"/>
    <lineage>
        <taxon>Bacteria</taxon>
        <taxon>Pseudomonadati</taxon>
        <taxon>Pseudomonadota</taxon>
        <taxon>Alphaproteobacteria</taxon>
        <taxon>Rhodospirillales</taxon>
        <taxon>Azospirillaceae</taxon>
        <taxon>Skermanella</taxon>
    </lineage>
</organism>
<feature type="transmembrane region" description="Helical" evidence="10">
    <location>
        <begin position="278"/>
        <end position="300"/>
    </location>
</feature>
<evidence type="ECO:0000256" key="1">
    <source>
        <dbReference type="ARBA" id="ARBA00004651"/>
    </source>
</evidence>
<accession>W9HCT9</accession>
<keyword evidence="12" id="KW-1185">Reference proteome</keyword>
<dbReference type="GO" id="GO:0055085">
    <property type="term" value="P:transmembrane transport"/>
    <property type="evidence" value="ECO:0007669"/>
    <property type="project" value="InterPro"/>
</dbReference>
<dbReference type="InterPro" id="IPR001626">
    <property type="entry name" value="ABC_TroCD"/>
</dbReference>
<feature type="region of interest" description="Disordered" evidence="9">
    <location>
        <begin position="312"/>
        <end position="332"/>
    </location>
</feature>
<evidence type="ECO:0000256" key="8">
    <source>
        <dbReference type="RuleBase" id="RU003943"/>
    </source>
</evidence>
<keyword evidence="6 10" id="KW-1133">Transmembrane helix</keyword>
<keyword evidence="3 8" id="KW-0813">Transport</keyword>
<evidence type="ECO:0000256" key="2">
    <source>
        <dbReference type="ARBA" id="ARBA00008034"/>
    </source>
</evidence>
<evidence type="ECO:0000256" key="3">
    <source>
        <dbReference type="ARBA" id="ARBA00022448"/>
    </source>
</evidence>
<keyword evidence="4" id="KW-1003">Cell membrane</keyword>
<evidence type="ECO:0000313" key="11">
    <source>
        <dbReference type="EMBL" id="EWY42551.1"/>
    </source>
</evidence>
<feature type="transmembrane region" description="Helical" evidence="10">
    <location>
        <begin position="12"/>
        <end position="32"/>
    </location>
</feature>
<evidence type="ECO:0000256" key="10">
    <source>
        <dbReference type="SAM" id="Phobius"/>
    </source>
</evidence>
<gene>
    <name evidence="11" type="ORF">N825_01290</name>
</gene>
<dbReference type="GO" id="GO:0010043">
    <property type="term" value="P:response to zinc ion"/>
    <property type="evidence" value="ECO:0007669"/>
    <property type="project" value="TreeGrafter"/>
</dbReference>
<dbReference type="PANTHER" id="PTHR30477:SF8">
    <property type="entry name" value="METAL TRANSPORT SYSTEM MEMBRANE PROTEIN CT_070-RELATED"/>
    <property type="match status" value="1"/>
</dbReference>
<dbReference type="AlphaFoldDB" id="W9HCT9"/>
<feature type="transmembrane region" description="Helical" evidence="10">
    <location>
        <begin position="39"/>
        <end position="58"/>
    </location>
</feature>
<name>W9HCT9_9PROT</name>
<comment type="caution">
    <text evidence="11">The sequence shown here is derived from an EMBL/GenBank/DDBJ whole genome shotgun (WGS) entry which is preliminary data.</text>
</comment>
<dbReference type="RefSeq" id="WP_051511364.1">
    <property type="nucleotide sequence ID" value="NZ_AVFL01000001.1"/>
</dbReference>
<evidence type="ECO:0000256" key="7">
    <source>
        <dbReference type="ARBA" id="ARBA00023136"/>
    </source>
</evidence>
<dbReference type="SUPFAM" id="SSF81345">
    <property type="entry name" value="ABC transporter involved in vitamin B12 uptake, BtuC"/>
    <property type="match status" value="1"/>
</dbReference>
<feature type="transmembrane region" description="Helical" evidence="10">
    <location>
        <begin position="246"/>
        <end position="266"/>
    </location>
</feature>
<evidence type="ECO:0000256" key="4">
    <source>
        <dbReference type="ARBA" id="ARBA00022475"/>
    </source>
</evidence>
<feature type="transmembrane region" description="Helical" evidence="10">
    <location>
        <begin position="94"/>
        <end position="112"/>
    </location>
</feature>
<proteinExistence type="inferred from homology"/>
<comment type="similarity">
    <text evidence="2 8">Belongs to the ABC-3 integral membrane protein family.</text>
</comment>
<dbReference type="GO" id="GO:0043190">
    <property type="term" value="C:ATP-binding cassette (ABC) transporter complex"/>
    <property type="evidence" value="ECO:0007669"/>
    <property type="project" value="InterPro"/>
</dbReference>
<evidence type="ECO:0000256" key="6">
    <source>
        <dbReference type="ARBA" id="ARBA00022989"/>
    </source>
</evidence>
<comment type="subcellular location">
    <subcellularLocation>
        <location evidence="1 8">Cell membrane</location>
        <topology evidence="1 8">Multi-pass membrane protein</topology>
    </subcellularLocation>
</comment>
<dbReference type="STRING" id="1385369.N825_01290"/>
<keyword evidence="5 8" id="KW-0812">Transmembrane</keyword>
<feature type="transmembrane region" description="Helical" evidence="10">
    <location>
        <begin position="159"/>
        <end position="177"/>
    </location>
</feature>
<dbReference type="Pfam" id="PF00950">
    <property type="entry name" value="ABC-3"/>
    <property type="match status" value="2"/>
</dbReference>
<dbReference type="OrthoDB" id="9804300at2"/>
<evidence type="ECO:0000313" key="12">
    <source>
        <dbReference type="Proteomes" id="UP000019486"/>
    </source>
</evidence>
<evidence type="ECO:0000256" key="5">
    <source>
        <dbReference type="ARBA" id="ARBA00022692"/>
    </source>
</evidence>
<dbReference type="InterPro" id="IPR037294">
    <property type="entry name" value="ABC_BtuC-like"/>
</dbReference>
<feature type="compositionally biased region" description="Basic and acidic residues" evidence="9">
    <location>
        <begin position="321"/>
        <end position="332"/>
    </location>
</feature>
<reference evidence="11 12" key="1">
    <citation type="submission" date="2013-08" db="EMBL/GenBank/DDBJ databases">
        <title>The genome sequence of Skermanella stibiiresistens.</title>
        <authorList>
            <person name="Zhu W."/>
            <person name="Wang G."/>
        </authorList>
    </citation>
    <scope>NUCLEOTIDE SEQUENCE [LARGE SCALE GENOMIC DNA]</scope>
    <source>
        <strain evidence="11 12">SB22</strain>
    </source>
</reference>
<dbReference type="PANTHER" id="PTHR30477">
    <property type="entry name" value="ABC-TRANSPORTER METAL-BINDING PROTEIN"/>
    <property type="match status" value="1"/>
</dbReference>
<protein>
    <submittedName>
        <fullName evidence="11">Zinc ABC transporter permease</fullName>
    </submittedName>
</protein>
<feature type="transmembrane region" description="Helical" evidence="10">
    <location>
        <begin position="64"/>
        <end position="82"/>
    </location>
</feature>
<dbReference type="EMBL" id="AVFL01000001">
    <property type="protein sequence ID" value="EWY42551.1"/>
    <property type="molecule type" value="Genomic_DNA"/>
</dbReference>
<evidence type="ECO:0000256" key="9">
    <source>
        <dbReference type="SAM" id="MobiDB-lite"/>
    </source>
</evidence>
<dbReference type="Proteomes" id="UP000019486">
    <property type="component" value="Unassembled WGS sequence"/>
</dbReference>
<keyword evidence="7 10" id="KW-0472">Membrane</keyword>
<dbReference type="Gene3D" id="1.10.3470.10">
    <property type="entry name" value="ABC transporter involved in vitamin B12 uptake, BtuC"/>
    <property type="match status" value="1"/>
</dbReference>
<dbReference type="PATRIC" id="fig|1385369.3.peg.250"/>
<sequence>MITTQEFLQIDLPAMTAAVLACVCCALVGNFLVLRRQSLLGDAISHAILPGIVAGFLITGTRAGLPVILGALAAAVIAGVLIEAVRRFGRLDGGAAMGVVFTVMFAGGVVLIEQGAARAVDLDADCVLYGQLEAILWLAPQTWADLADPAVWADLPRQVVTLALVTLLCVVCVVAFAKELAITSFDPALATTLGIPAGLFHHAVVVLVAIAAIASFEAVGSILVVAMLICPAATARLLTDRLPVQLWLSVAIGGLTGAGGYLLGAFGPSILAGGPADALNAAGMIATLAGVLLTAAILFAPRHGVLARNRPRHRGAAGHQMGKDVVSDAVTH</sequence>